<dbReference type="CDD" id="cd02440">
    <property type="entry name" value="AdoMet_MTases"/>
    <property type="match status" value="1"/>
</dbReference>
<evidence type="ECO:0000259" key="1">
    <source>
        <dbReference type="Pfam" id="PF08241"/>
    </source>
</evidence>
<name>A0ABW2HY49_9ACTN</name>
<accession>A0ABW2HY49</accession>
<dbReference type="EMBL" id="JBHTBJ010000016">
    <property type="protein sequence ID" value="MFC7276716.1"/>
    <property type="molecule type" value="Genomic_DNA"/>
</dbReference>
<dbReference type="PANTHER" id="PTHR43460:SF1">
    <property type="entry name" value="METHYLTRANSFERASE TYPE 11 DOMAIN-CONTAINING PROTEIN"/>
    <property type="match status" value="1"/>
</dbReference>
<keyword evidence="2" id="KW-0489">Methyltransferase</keyword>
<proteinExistence type="predicted"/>
<gene>
    <name evidence="2" type="ORF">ACFQS1_22220</name>
</gene>
<dbReference type="RefSeq" id="WP_378971380.1">
    <property type="nucleotide sequence ID" value="NZ_JBHTBJ010000016.1"/>
</dbReference>
<dbReference type="InterPro" id="IPR052939">
    <property type="entry name" value="23S_rRNA_MeTrnsfrase_RlmA"/>
</dbReference>
<evidence type="ECO:0000313" key="3">
    <source>
        <dbReference type="Proteomes" id="UP001596548"/>
    </source>
</evidence>
<dbReference type="GO" id="GO:0032259">
    <property type="term" value="P:methylation"/>
    <property type="evidence" value="ECO:0007669"/>
    <property type="project" value="UniProtKB-KW"/>
</dbReference>
<feature type="domain" description="Methyltransferase type 11" evidence="1">
    <location>
        <begin position="52"/>
        <end position="138"/>
    </location>
</feature>
<dbReference type="SUPFAM" id="SSF53335">
    <property type="entry name" value="S-adenosyl-L-methionine-dependent methyltransferases"/>
    <property type="match status" value="1"/>
</dbReference>
<dbReference type="InterPro" id="IPR029063">
    <property type="entry name" value="SAM-dependent_MTases_sf"/>
</dbReference>
<dbReference type="InterPro" id="IPR013216">
    <property type="entry name" value="Methyltransf_11"/>
</dbReference>
<dbReference type="Proteomes" id="UP001596548">
    <property type="component" value="Unassembled WGS sequence"/>
</dbReference>
<dbReference type="Pfam" id="PF08241">
    <property type="entry name" value="Methyltransf_11"/>
    <property type="match status" value="1"/>
</dbReference>
<organism evidence="2 3">
    <name type="scientific">Paractinoplanes rhizophilus</name>
    <dbReference type="NCBI Taxonomy" id="1416877"/>
    <lineage>
        <taxon>Bacteria</taxon>
        <taxon>Bacillati</taxon>
        <taxon>Actinomycetota</taxon>
        <taxon>Actinomycetes</taxon>
        <taxon>Micromonosporales</taxon>
        <taxon>Micromonosporaceae</taxon>
        <taxon>Paractinoplanes</taxon>
    </lineage>
</organism>
<reference evidence="3" key="1">
    <citation type="journal article" date="2019" name="Int. J. Syst. Evol. Microbiol.">
        <title>The Global Catalogue of Microorganisms (GCM) 10K type strain sequencing project: providing services to taxonomists for standard genome sequencing and annotation.</title>
        <authorList>
            <consortium name="The Broad Institute Genomics Platform"/>
            <consortium name="The Broad Institute Genome Sequencing Center for Infectious Disease"/>
            <person name="Wu L."/>
            <person name="Ma J."/>
        </authorList>
    </citation>
    <scope>NUCLEOTIDE SEQUENCE [LARGE SCALE GENOMIC DNA]</scope>
    <source>
        <strain evidence="3">XZYJT-10</strain>
    </source>
</reference>
<comment type="caution">
    <text evidence="2">The sequence shown here is derived from an EMBL/GenBank/DDBJ whole genome shotgun (WGS) entry which is preliminary data.</text>
</comment>
<dbReference type="Gene3D" id="3.40.50.150">
    <property type="entry name" value="Vaccinia Virus protein VP39"/>
    <property type="match status" value="1"/>
</dbReference>
<dbReference type="GO" id="GO:0008168">
    <property type="term" value="F:methyltransferase activity"/>
    <property type="evidence" value="ECO:0007669"/>
    <property type="project" value="UniProtKB-KW"/>
</dbReference>
<dbReference type="PANTHER" id="PTHR43460">
    <property type="entry name" value="METHYLTRANSFERASE"/>
    <property type="match status" value="1"/>
</dbReference>
<dbReference type="EC" id="2.1.1.-" evidence="2"/>
<evidence type="ECO:0000313" key="2">
    <source>
        <dbReference type="EMBL" id="MFC7276716.1"/>
    </source>
</evidence>
<keyword evidence="3" id="KW-1185">Reference proteome</keyword>
<keyword evidence="2" id="KW-0808">Transferase</keyword>
<sequence length="250" mass="27457">MATFEELLAEGRSAPVEGWDFSWFAGRATEQRPSWGYARLMGARMARADRALDLQTGGGEVLASIPRAPRTLVATEGWPPNAELARRRLAPLGGRVVEAGEDDDLPFPDGSFDLVVSRHPVTVHWSEIARVLAPGGTYLSQQVGAGSLRELIDFMMGPQPIGDARAPERARREATSAGLTVTDLRSEALRIEFFDVAAVIVFLRKVIWTVPSFTVDAYRPRLEALHTQIESTGPFVAHSQRFLIEAHKPS</sequence>
<protein>
    <submittedName>
        <fullName evidence="2">Class I SAM-dependent methyltransferase</fullName>
        <ecNumber evidence="2">2.1.1.-</ecNumber>
    </submittedName>
</protein>